<sequence length="169" mass="18275">MGQFLAGLTVFCALAAGFGVWYTNVYAFYDTVEPTGEDVQLTTLAGTPEVIPVEAFEGIDADSSPIRYRACFTTALSLPELTATYAPYEGAEPKITPAWFDCFDAEALGTEIAAGRAQVFTGVRNIEWGIDRVVAITEQGRGYVWHEINDCGAKAYDGTPLGEDCPPRD</sequence>
<dbReference type="RefSeq" id="WP_347168050.1">
    <property type="nucleotide sequence ID" value="NZ_JBDNCH010000002.1"/>
</dbReference>
<dbReference type="EMBL" id="JBDNCH010000002">
    <property type="protein sequence ID" value="MEN9062424.1"/>
    <property type="molecule type" value="Genomic_DNA"/>
</dbReference>
<comment type="caution">
    <text evidence="1">The sequence shown here is derived from an EMBL/GenBank/DDBJ whole genome shotgun (WGS) entry which is preliminary data.</text>
</comment>
<dbReference type="Pfam" id="PF20044">
    <property type="entry name" value="DUF6446"/>
    <property type="match status" value="1"/>
</dbReference>
<protein>
    <submittedName>
        <fullName evidence="1">DUF6446 family protein</fullName>
    </submittedName>
</protein>
<proteinExistence type="predicted"/>
<keyword evidence="2" id="KW-1185">Reference proteome</keyword>
<reference evidence="1 2" key="1">
    <citation type="submission" date="2024-05" db="EMBL/GenBank/DDBJ databases">
        <title>Genome sequence of Ponticoccus litoralis KCCM 90028.</title>
        <authorList>
            <person name="Kim J.M."/>
            <person name="Lee J.K."/>
            <person name="Choi B.J."/>
            <person name="Bayburt H."/>
            <person name="Baek J.H."/>
            <person name="Jeon C.O."/>
        </authorList>
    </citation>
    <scope>NUCLEOTIDE SEQUENCE [LARGE SCALE GENOMIC DNA]</scope>
    <source>
        <strain evidence="1 2">KCCM 90028</strain>
    </source>
</reference>
<organism evidence="1 2">
    <name type="scientific">Ponticoccus litoralis</name>
    <dbReference type="NCBI Taxonomy" id="422297"/>
    <lineage>
        <taxon>Bacteria</taxon>
        <taxon>Pseudomonadati</taxon>
        <taxon>Pseudomonadota</taxon>
        <taxon>Alphaproteobacteria</taxon>
        <taxon>Rhodobacterales</taxon>
        <taxon>Roseobacteraceae</taxon>
        <taxon>Ponticoccus</taxon>
    </lineage>
</organism>
<dbReference type="InterPro" id="IPR045616">
    <property type="entry name" value="DUF6446"/>
</dbReference>
<name>A0AAW9SCC0_9RHOB</name>
<evidence type="ECO:0000313" key="1">
    <source>
        <dbReference type="EMBL" id="MEN9062424.1"/>
    </source>
</evidence>
<evidence type="ECO:0000313" key="2">
    <source>
        <dbReference type="Proteomes" id="UP001428774"/>
    </source>
</evidence>
<gene>
    <name evidence="1" type="ORF">ABFB10_16950</name>
</gene>
<accession>A0AAW9SCC0</accession>
<dbReference type="AlphaFoldDB" id="A0AAW9SCC0"/>
<dbReference type="Proteomes" id="UP001428774">
    <property type="component" value="Unassembled WGS sequence"/>
</dbReference>